<proteinExistence type="predicted"/>
<dbReference type="Proteomes" id="UP000321567">
    <property type="component" value="Unassembled WGS sequence"/>
</dbReference>
<keyword evidence="2" id="KW-1185">Reference proteome</keyword>
<dbReference type="EMBL" id="BJZO01000026">
    <property type="protein sequence ID" value="GEO81094.1"/>
    <property type="molecule type" value="Genomic_DNA"/>
</dbReference>
<gene>
    <name evidence="1" type="ORF">ROR02_12250</name>
</gene>
<organism evidence="1 2">
    <name type="scientific">Pararhodospirillum oryzae</name>
    <dbReference type="NCBI Taxonomy" id="478448"/>
    <lineage>
        <taxon>Bacteria</taxon>
        <taxon>Pseudomonadati</taxon>
        <taxon>Pseudomonadota</taxon>
        <taxon>Alphaproteobacteria</taxon>
        <taxon>Rhodospirillales</taxon>
        <taxon>Rhodospirillaceae</taxon>
        <taxon>Pararhodospirillum</taxon>
    </lineage>
</organism>
<protein>
    <submittedName>
        <fullName evidence="1">Uncharacterized protein</fullName>
    </submittedName>
</protein>
<dbReference type="AlphaFoldDB" id="A0A512H6M2"/>
<sequence length="51" mass="5480">MPLPLILIGVSAVAGITGIASGINGMNKISDANKIKDDAEKLYYTKKIYLR</sequence>
<comment type="caution">
    <text evidence="1">The sequence shown here is derived from an EMBL/GenBank/DDBJ whole genome shotgun (WGS) entry which is preliminary data.</text>
</comment>
<name>A0A512H6M2_9PROT</name>
<evidence type="ECO:0000313" key="1">
    <source>
        <dbReference type="EMBL" id="GEO81094.1"/>
    </source>
</evidence>
<accession>A0A512H6M2</accession>
<evidence type="ECO:0000313" key="2">
    <source>
        <dbReference type="Proteomes" id="UP000321567"/>
    </source>
</evidence>
<reference evidence="1 2" key="1">
    <citation type="submission" date="2019-07" db="EMBL/GenBank/DDBJ databases">
        <title>Whole genome shotgun sequence of Rhodospirillum oryzae NBRC 107573.</title>
        <authorList>
            <person name="Hosoyama A."/>
            <person name="Uohara A."/>
            <person name="Ohji S."/>
            <person name="Ichikawa N."/>
        </authorList>
    </citation>
    <scope>NUCLEOTIDE SEQUENCE [LARGE SCALE GENOMIC DNA]</scope>
    <source>
        <strain evidence="1 2">NBRC 107573</strain>
    </source>
</reference>